<feature type="domain" description="Fido" evidence="1">
    <location>
        <begin position="170"/>
        <end position="314"/>
    </location>
</feature>
<dbReference type="KEGG" id="est:DN752_08630"/>
<dbReference type="Pfam" id="PF13310">
    <property type="entry name" value="Virulence_RhuM"/>
    <property type="match status" value="1"/>
</dbReference>
<dbReference type="Gene3D" id="1.20.120.1870">
    <property type="entry name" value="Fic/DOC protein, Fido domain"/>
    <property type="match status" value="1"/>
</dbReference>
<reference evidence="2 3" key="1">
    <citation type="submission" date="2018-06" db="EMBL/GenBank/DDBJ databases">
        <title>Echinicola strongylocentroti sp. nov., isolated from a sea urchin Strongylocentrotus intermedius.</title>
        <authorList>
            <person name="Bae S.S."/>
        </authorList>
    </citation>
    <scope>NUCLEOTIDE SEQUENCE [LARGE SCALE GENOMIC DNA]</scope>
    <source>
        <strain evidence="2 3">MEBiC08714</strain>
    </source>
</reference>
<sequence>MEKQIEIYQGSDGKTEIKVKFEEDTVWLNRNQLTSLFGRDIKTIGKHINNIFNEGELEKEAVVANFATTASDGKSYQVDHYNLDVIISVGYRVKSIQGTQFRQWATSRLKDYLIKGYAINEKRLAQKQQEVQTLKNGIRILSRAIEEKIDDTNYRWLGQFAKGLELLDDYDHENLDQKGVSNVQAIYPTMSEYQEVIEMMKADFDSSIFGKEKDASFQSAVAQIAKGFGDEDFYPTLEEKASTLLYLIVKNHGFVDGNKRIAAACFLLFLEKNGLLQNEQEHLIISNEALASLTLFIASSKPEEVDVVKRLVVSVLNRSR</sequence>
<dbReference type="PROSITE" id="PS51459">
    <property type="entry name" value="FIDO"/>
    <property type="match status" value="1"/>
</dbReference>
<dbReference type="Proteomes" id="UP000248688">
    <property type="component" value="Chromosome"/>
</dbReference>
<evidence type="ECO:0000313" key="2">
    <source>
        <dbReference type="EMBL" id="AWW30183.1"/>
    </source>
</evidence>
<dbReference type="RefSeq" id="WP_112783567.1">
    <property type="nucleotide sequence ID" value="NZ_CP030041.1"/>
</dbReference>
<organism evidence="2 3">
    <name type="scientific">Echinicola strongylocentroti</name>
    <dbReference type="NCBI Taxonomy" id="1795355"/>
    <lineage>
        <taxon>Bacteria</taxon>
        <taxon>Pseudomonadati</taxon>
        <taxon>Bacteroidota</taxon>
        <taxon>Cytophagia</taxon>
        <taxon>Cytophagales</taxon>
        <taxon>Cyclobacteriaceae</taxon>
        <taxon>Echinicola</taxon>
    </lineage>
</organism>
<dbReference type="OrthoDB" id="9802752at2"/>
<dbReference type="InterPro" id="IPR053737">
    <property type="entry name" value="Type_II_TA_Toxin"/>
</dbReference>
<keyword evidence="3" id="KW-1185">Reference proteome</keyword>
<proteinExistence type="predicted"/>
<dbReference type="Pfam" id="PF02661">
    <property type="entry name" value="Fic"/>
    <property type="match status" value="1"/>
</dbReference>
<dbReference type="InterPro" id="IPR036597">
    <property type="entry name" value="Fido-like_dom_sf"/>
</dbReference>
<dbReference type="PANTHER" id="PTHR35810:SF1">
    <property type="entry name" value="CYTOPLASMIC PROTEIN"/>
    <property type="match status" value="1"/>
</dbReference>
<protein>
    <submittedName>
        <fullName evidence="2">Death-on-curing protein</fullName>
    </submittedName>
</protein>
<evidence type="ECO:0000313" key="3">
    <source>
        <dbReference type="Proteomes" id="UP000248688"/>
    </source>
</evidence>
<dbReference type="InterPro" id="IPR003812">
    <property type="entry name" value="Fido"/>
</dbReference>
<dbReference type="AlphaFoldDB" id="A0A2Z4IID2"/>
<dbReference type="EMBL" id="CP030041">
    <property type="protein sequence ID" value="AWW30183.1"/>
    <property type="molecule type" value="Genomic_DNA"/>
</dbReference>
<gene>
    <name evidence="2" type="ORF">DN752_08630</name>
</gene>
<dbReference type="InterPro" id="IPR011204">
    <property type="entry name" value="Virulence_RhuM-like"/>
</dbReference>
<accession>A0A2Z4IID2</accession>
<evidence type="ECO:0000259" key="1">
    <source>
        <dbReference type="PROSITE" id="PS51459"/>
    </source>
</evidence>
<name>A0A2Z4IID2_9BACT</name>
<dbReference type="SUPFAM" id="SSF140931">
    <property type="entry name" value="Fic-like"/>
    <property type="match status" value="1"/>
</dbReference>
<dbReference type="PANTHER" id="PTHR35810">
    <property type="entry name" value="CYTOPLASMIC PROTEIN-RELATED"/>
    <property type="match status" value="1"/>
</dbReference>